<feature type="compositionally biased region" description="Basic and acidic residues" evidence="1">
    <location>
        <begin position="298"/>
        <end position="312"/>
    </location>
</feature>
<gene>
    <name evidence="2" type="ORF">SEMRO_1542_G281000.1</name>
</gene>
<sequence length="481" mass="55392">MSRPPFWWQSLDDQVECAITLEPVNSLPYPPFILKSSNDTHHDYFDGRALASYIVSRGIFQNPLTRTKLSYDDCKRLDEYLDQYGHPTDGTGQQQQQHRFGVLEAFALRESVQVRSHSTSNGSHNHNPALEESRQRRSDFLRSEATAALSGLFVYPTQQRQRNQRLQQAQTQLSTTTTSRNNNDDSRSTTLGFDLNRSNPATTQDTEEDDGYGMVVIDDDDAVRVESEQREYQQLQDAFPRLSTQSSDEQQHNTNNQQDPTNERVLAQIRQQAKEAEMQELVRRQALAYAKHQLELEARQRKQQRQHDKEQARIQASQWHQKQQEEQAEMARARAEIEQWRNAQWERLQQRAQKEQDAQRERQIKQAATQKQQIDAQQQAAAQERMQEEETKTKEEELEKEAKQKAAKAAKRKRAKERKKAQKAQEQEEQSLREKEATLKAQKEASAAKCAHCAGGILGSGFDKFGHSFCSPKCARAGPVA</sequence>
<feature type="region of interest" description="Disordered" evidence="1">
    <location>
        <begin position="298"/>
        <end position="330"/>
    </location>
</feature>
<feature type="compositionally biased region" description="Basic and acidic residues" evidence="1">
    <location>
        <begin position="385"/>
        <end position="404"/>
    </location>
</feature>
<dbReference type="Proteomes" id="UP001153069">
    <property type="component" value="Unassembled WGS sequence"/>
</dbReference>
<proteinExistence type="predicted"/>
<reference evidence="2" key="1">
    <citation type="submission" date="2020-06" db="EMBL/GenBank/DDBJ databases">
        <authorList>
            <consortium name="Plant Systems Biology data submission"/>
        </authorList>
    </citation>
    <scope>NUCLEOTIDE SEQUENCE</scope>
    <source>
        <strain evidence="2">D6</strain>
    </source>
</reference>
<dbReference type="EMBL" id="CAICTM010001540">
    <property type="protein sequence ID" value="CAB9524469.1"/>
    <property type="molecule type" value="Genomic_DNA"/>
</dbReference>
<feature type="region of interest" description="Disordered" evidence="1">
    <location>
        <begin position="113"/>
        <end position="138"/>
    </location>
</feature>
<feature type="compositionally biased region" description="Basic residues" evidence="1">
    <location>
        <begin position="405"/>
        <end position="422"/>
    </location>
</feature>
<feature type="region of interest" description="Disordered" evidence="1">
    <location>
        <begin position="159"/>
        <end position="213"/>
    </location>
</feature>
<dbReference type="OrthoDB" id="207284at2759"/>
<evidence type="ECO:0000313" key="3">
    <source>
        <dbReference type="Proteomes" id="UP001153069"/>
    </source>
</evidence>
<feature type="compositionally biased region" description="Low complexity" evidence="1">
    <location>
        <begin position="159"/>
        <end position="181"/>
    </location>
</feature>
<feature type="compositionally biased region" description="Basic and acidic residues" evidence="1">
    <location>
        <begin position="423"/>
        <end position="443"/>
    </location>
</feature>
<dbReference type="AlphaFoldDB" id="A0A9N8EQZ1"/>
<feature type="compositionally biased region" description="Low complexity" evidence="1">
    <location>
        <begin position="365"/>
        <end position="383"/>
    </location>
</feature>
<feature type="compositionally biased region" description="Basic and acidic residues" evidence="1">
    <location>
        <begin position="351"/>
        <end position="364"/>
    </location>
</feature>
<feature type="compositionally biased region" description="Basic and acidic residues" evidence="1">
    <location>
        <begin position="129"/>
        <end position="138"/>
    </location>
</feature>
<feature type="compositionally biased region" description="Low complexity" evidence="1">
    <location>
        <begin position="116"/>
        <end position="127"/>
    </location>
</feature>
<accession>A0A9N8EQZ1</accession>
<protein>
    <submittedName>
        <fullName evidence="2">Uncharacterized protein</fullName>
    </submittedName>
</protein>
<comment type="caution">
    <text evidence="2">The sequence shown here is derived from an EMBL/GenBank/DDBJ whole genome shotgun (WGS) entry which is preliminary data.</text>
</comment>
<feature type="region of interest" description="Disordered" evidence="1">
    <location>
        <begin position="242"/>
        <end position="263"/>
    </location>
</feature>
<feature type="region of interest" description="Disordered" evidence="1">
    <location>
        <begin position="351"/>
        <end position="445"/>
    </location>
</feature>
<name>A0A9N8EQZ1_9STRA</name>
<evidence type="ECO:0000313" key="2">
    <source>
        <dbReference type="EMBL" id="CAB9524469.1"/>
    </source>
</evidence>
<keyword evidence="3" id="KW-1185">Reference proteome</keyword>
<feature type="compositionally biased region" description="Polar residues" evidence="1">
    <location>
        <begin position="242"/>
        <end position="260"/>
    </location>
</feature>
<organism evidence="2 3">
    <name type="scientific">Seminavis robusta</name>
    <dbReference type="NCBI Taxonomy" id="568900"/>
    <lineage>
        <taxon>Eukaryota</taxon>
        <taxon>Sar</taxon>
        <taxon>Stramenopiles</taxon>
        <taxon>Ochrophyta</taxon>
        <taxon>Bacillariophyta</taxon>
        <taxon>Bacillariophyceae</taxon>
        <taxon>Bacillariophycidae</taxon>
        <taxon>Naviculales</taxon>
        <taxon>Naviculaceae</taxon>
        <taxon>Seminavis</taxon>
    </lineage>
</organism>
<evidence type="ECO:0000256" key="1">
    <source>
        <dbReference type="SAM" id="MobiDB-lite"/>
    </source>
</evidence>